<evidence type="ECO:0000259" key="4">
    <source>
        <dbReference type="PROSITE" id="PS51699"/>
    </source>
</evidence>
<dbReference type="Proteomes" id="UP000001940">
    <property type="component" value="Chromosome X"/>
</dbReference>
<dbReference type="PANTHER" id="PTHR21559:SF21">
    <property type="entry name" value="DYSTROGLYCAN 1"/>
    <property type="match status" value="1"/>
</dbReference>
<dbReference type="GO" id="GO:0016203">
    <property type="term" value="P:muscle attachment"/>
    <property type="evidence" value="ECO:0000318"/>
    <property type="project" value="GO_Central"/>
</dbReference>
<dbReference type="InParanoid" id="O61756"/>
<evidence type="ECO:0000256" key="1">
    <source>
        <dbReference type="SAM" id="MobiDB-lite"/>
    </source>
</evidence>
<dbReference type="InterPro" id="IPR008465">
    <property type="entry name" value="DAG1_C"/>
</dbReference>
<dbReference type="EMBL" id="BX284606">
    <property type="protein sequence ID" value="CCD69811.1"/>
    <property type="molecule type" value="Genomic_DNA"/>
</dbReference>
<dbReference type="WormBase" id="F56C3.6">
    <property type="protein sequence ID" value="CE17897"/>
    <property type="gene ID" value="WBGene00018943"/>
    <property type="gene designation" value="dgn-2"/>
</dbReference>
<dbReference type="Pfam" id="PF05454">
    <property type="entry name" value="DAG1"/>
    <property type="match status" value="1"/>
</dbReference>
<keyword evidence="3" id="KW-0732">Signal</keyword>
<evidence type="ECO:0000256" key="2">
    <source>
        <dbReference type="SAM" id="Phobius"/>
    </source>
</evidence>
<dbReference type="GO" id="GO:0042383">
    <property type="term" value="C:sarcolemma"/>
    <property type="evidence" value="ECO:0000318"/>
    <property type="project" value="GO_Central"/>
</dbReference>
<dbReference type="Bgee" id="WBGene00018943">
    <property type="expression patterns" value="Expressed in embryo and 1 other cell type or tissue"/>
</dbReference>
<gene>
    <name evidence="5 7" type="primary">dgn-2</name>
    <name evidence="5" type="ORF">CELE_F56C3.6</name>
    <name evidence="7" type="ORF">F56C3.6</name>
</gene>
<dbReference type="InterPro" id="IPR030398">
    <property type="entry name" value="SEA_DG_dom"/>
</dbReference>
<keyword evidence="2" id="KW-0812">Transmembrane</keyword>
<dbReference type="GO" id="GO:0016011">
    <property type="term" value="C:dystroglycan complex"/>
    <property type="evidence" value="ECO:0000318"/>
    <property type="project" value="GO_Central"/>
</dbReference>
<evidence type="ECO:0000313" key="7">
    <source>
        <dbReference type="WormBase" id="F56C3.6"/>
    </source>
</evidence>
<sequence>MIPKPNFLLLLVLLSSVFTARVIVSRKQAIDWAAFGDSTTATSPTDRTVDWKSESLLDDLEESRMKNEIGEQLPKTKNELEVVLNALDMEQLKGSKTKLNDDNVAKQKHMIFKCKSGSICRMDVSDQLQISKNATVFIHSLDDAEVWMDSQHGRDFIGVPISEGKFHYLIAFHEPNGRIHEVPIEIDVEDYPSPNHLFKLVISDPAVEIFDNFPHYRTIFIETLAEALNSDMDLIALDEIYEVRDYTIISFFNNSLSTSTCDSKAIIKVAEKMYYTNGRKPSARFLTKMGEDFVVKNAMFSAIGQCKGVFSSPRPTTRTSNTTTAAMTTLKPSLKKGSSTTGTILSLGTICAIVVILHYGCKKEVKEEKTPDNEPLIPSEQTLGHMQEINLNDEEENSV</sequence>
<organism evidence="5 6">
    <name type="scientific">Caenorhabditis elegans</name>
    <dbReference type="NCBI Taxonomy" id="6239"/>
    <lineage>
        <taxon>Eukaryota</taxon>
        <taxon>Metazoa</taxon>
        <taxon>Ecdysozoa</taxon>
        <taxon>Nematoda</taxon>
        <taxon>Chromadorea</taxon>
        <taxon>Rhabditida</taxon>
        <taxon>Rhabditina</taxon>
        <taxon>Rhabditomorpha</taxon>
        <taxon>Rhabditoidea</taxon>
        <taxon>Rhabditidae</taxon>
        <taxon>Peloderinae</taxon>
        <taxon>Caenorhabditis</taxon>
    </lineage>
</organism>
<dbReference type="AlphaFoldDB" id="O61756"/>
<feature type="chain" id="PRO_5004159963" evidence="3">
    <location>
        <begin position="20"/>
        <end position="399"/>
    </location>
</feature>
<accession>O61756</accession>
<dbReference type="CTD" id="186365"/>
<dbReference type="OMA" id="HEIDAMT"/>
<dbReference type="UCSC" id="F56C3.6">
    <property type="organism name" value="c. elegans"/>
</dbReference>
<feature type="signal peptide" evidence="3">
    <location>
        <begin position="1"/>
        <end position="19"/>
    </location>
</feature>
<dbReference type="PANTHER" id="PTHR21559">
    <property type="entry name" value="DYSTROGLYCAN-RELATED"/>
    <property type="match status" value="1"/>
</dbReference>
<keyword evidence="2" id="KW-1133">Transmembrane helix</keyword>
<evidence type="ECO:0000313" key="6">
    <source>
        <dbReference type="Proteomes" id="UP000001940"/>
    </source>
</evidence>
<dbReference type="SMR" id="O61756"/>
<feature type="region of interest" description="Disordered" evidence="1">
    <location>
        <begin position="367"/>
        <end position="399"/>
    </location>
</feature>
<evidence type="ECO:0000313" key="5">
    <source>
        <dbReference type="EMBL" id="CCD69811.1"/>
    </source>
</evidence>
<dbReference type="STRING" id="6239.F56C3.6.1"/>
<feature type="domain" description="Peptidase S72" evidence="4">
    <location>
        <begin position="193"/>
        <end position="305"/>
    </location>
</feature>
<dbReference type="GO" id="GO:0007411">
    <property type="term" value="P:axon guidance"/>
    <property type="evidence" value="ECO:0000318"/>
    <property type="project" value="GO_Central"/>
</dbReference>
<dbReference type="AGR" id="WB:WBGene00018943"/>
<name>O61756_CAEEL</name>
<reference evidence="5 6" key="1">
    <citation type="journal article" date="1998" name="Science">
        <title>Genome sequence of the nematode C. elegans: a platform for investigating biology.</title>
        <authorList>
            <consortium name="The C. elegans sequencing consortium"/>
            <person name="Sulson J.E."/>
            <person name="Waterston R."/>
        </authorList>
    </citation>
    <scope>NUCLEOTIDE SEQUENCE [LARGE SCALE GENOMIC DNA]</scope>
    <source>
        <strain evidence="5 6">Bristol N2</strain>
    </source>
</reference>
<protein>
    <submittedName>
        <fullName evidence="5">Peptidase S72 domain-containing protein</fullName>
    </submittedName>
</protein>
<dbReference type="GO" id="GO:0002009">
    <property type="term" value="P:morphogenesis of an epithelium"/>
    <property type="evidence" value="ECO:0000318"/>
    <property type="project" value="GO_Central"/>
</dbReference>
<dbReference type="eggNOG" id="KOG3781">
    <property type="taxonomic scope" value="Eukaryota"/>
</dbReference>
<dbReference type="FunCoup" id="O61756">
    <property type="interactions" value="790"/>
</dbReference>
<dbReference type="RefSeq" id="NP_508253.1">
    <property type="nucleotide sequence ID" value="NM_075852.1"/>
</dbReference>
<dbReference type="HOGENOM" id="CLU_691241_0_0_1"/>
<dbReference type="PaxDb" id="6239-F56C3.6"/>
<keyword evidence="6" id="KW-1185">Reference proteome</keyword>
<dbReference type="GO" id="GO:0021675">
    <property type="term" value="P:nerve development"/>
    <property type="evidence" value="ECO:0000318"/>
    <property type="project" value="GO_Central"/>
</dbReference>
<evidence type="ECO:0000256" key="3">
    <source>
        <dbReference type="SAM" id="SignalP"/>
    </source>
</evidence>
<proteinExistence type="predicted"/>
<dbReference type="GO" id="GO:0043236">
    <property type="term" value="F:laminin binding"/>
    <property type="evidence" value="ECO:0000318"/>
    <property type="project" value="GO_Central"/>
</dbReference>
<dbReference type="GeneID" id="186365"/>
<dbReference type="PROSITE" id="PS51699">
    <property type="entry name" value="SEA_DG"/>
    <property type="match status" value="1"/>
</dbReference>
<feature type="transmembrane region" description="Helical" evidence="2">
    <location>
        <begin position="342"/>
        <end position="361"/>
    </location>
</feature>
<dbReference type="KEGG" id="cel:CELE_F56C3.6"/>
<dbReference type="PIR" id="T33059">
    <property type="entry name" value="T33059"/>
</dbReference>
<keyword evidence="2" id="KW-0472">Membrane</keyword>